<proteinExistence type="predicted"/>
<dbReference type="Gramene" id="MELO3C031972.2.1">
    <property type="protein sequence ID" value="MELO3C031972.2.1"/>
    <property type="gene ID" value="MELO3C031972.2"/>
</dbReference>
<organism evidence="1">
    <name type="scientific">Cucumis melo</name>
    <name type="common">Muskmelon</name>
    <dbReference type="NCBI Taxonomy" id="3656"/>
    <lineage>
        <taxon>Eukaryota</taxon>
        <taxon>Viridiplantae</taxon>
        <taxon>Streptophyta</taxon>
        <taxon>Embryophyta</taxon>
        <taxon>Tracheophyta</taxon>
        <taxon>Spermatophyta</taxon>
        <taxon>Magnoliopsida</taxon>
        <taxon>eudicotyledons</taxon>
        <taxon>Gunneridae</taxon>
        <taxon>Pentapetalae</taxon>
        <taxon>rosids</taxon>
        <taxon>fabids</taxon>
        <taxon>Cucurbitales</taxon>
        <taxon>Cucurbitaceae</taxon>
        <taxon>Benincaseae</taxon>
        <taxon>Cucumis</taxon>
    </lineage>
</organism>
<evidence type="ECO:0000313" key="1">
    <source>
        <dbReference type="EnsemblPlants" id="MELO3C031972.2.1"/>
    </source>
</evidence>
<dbReference type="EnsemblPlants" id="MELO3C031972.2.1">
    <property type="protein sequence ID" value="MELO3C031972.2.1"/>
    <property type="gene ID" value="MELO3C031972.2"/>
</dbReference>
<accession>A0A9I9EDB5</accession>
<reference evidence="1" key="1">
    <citation type="submission" date="2023-03" db="UniProtKB">
        <authorList>
            <consortium name="EnsemblPlants"/>
        </authorList>
    </citation>
    <scope>IDENTIFICATION</scope>
</reference>
<name>A0A9I9EDB5_CUCME</name>
<protein>
    <submittedName>
        <fullName evidence="1">Uncharacterized protein</fullName>
    </submittedName>
</protein>
<dbReference type="AlphaFoldDB" id="A0A9I9EDB5"/>
<sequence>MLQLCLLNMDFFYKLFNFNCCLRYTCVEKNDRLLFLGFDCISKIPYFMGFLLDLINGCCPICYHTPFTIHLDLPPCISCPTVFSFWYTSSPIWYVHKI</sequence>